<dbReference type="GO" id="GO:0000160">
    <property type="term" value="P:phosphorelay signal transduction system"/>
    <property type="evidence" value="ECO:0007669"/>
    <property type="project" value="InterPro"/>
</dbReference>
<evidence type="ECO:0000259" key="2">
    <source>
        <dbReference type="PROSITE" id="PS50110"/>
    </source>
</evidence>
<proteinExistence type="predicted"/>
<dbReference type="InterPro" id="IPR051015">
    <property type="entry name" value="EvgA-like"/>
</dbReference>
<dbReference type="AlphaFoldDB" id="A0A656QLU3"/>
<dbReference type="OrthoDB" id="9129490at2"/>
<evidence type="ECO:0000256" key="1">
    <source>
        <dbReference type="PROSITE-ProRule" id="PRU00169"/>
    </source>
</evidence>
<evidence type="ECO:0000313" key="4">
    <source>
        <dbReference type="Proteomes" id="UP000027451"/>
    </source>
</evidence>
<accession>A0A656QLU3</accession>
<dbReference type="InterPro" id="IPR011006">
    <property type="entry name" value="CheY-like_superfamily"/>
</dbReference>
<feature type="domain" description="Response regulatory" evidence="2">
    <location>
        <begin position="8"/>
        <end position="126"/>
    </location>
</feature>
<gene>
    <name evidence="3" type="ORF">BG60_08780</name>
</gene>
<dbReference type="Gene3D" id="3.40.50.2300">
    <property type="match status" value="1"/>
</dbReference>
<dbReference type="SMART" id="SM00448">
    <property type="entry name" value="REC"/>
    <property type="match status" value="1"/>
</dbReference>
<reference evidence="3 4" key="1">
    <citation type="submission" date="2014-03" db="EMBL/GenBank/DDBJ databases">
        <title>Draft Genome Sequences of Four Burkholderia Strains.</title>
        <authorList>
            <person name="Liu X.Y."/>
            <person name="Li C.X."/>
            <person name="Xu J.H."/>
        </authorList>
    </citation>
    <scope>NUCLEOTIDE SEQUENCE [LARGE SCALE GENOMIC DNA]</scope>
    <source>
        <strain evidence="3 4">OP-1</strain>
    </source>
</reference>
<dbReference type="Proteomes" id="UP000027451">
    <property type="component" value="Unassembled WGS sequence"/>
</dbReference>
<comment type="caution">
    <text evidence="3">The sequence shown here is derived from an EMBL/GenBank/DDBJ whole genome shotgun (WGS) entry which is preliminary data.</text>
</comment>
<name>A0A656QLU3_9BURK</name>
<evidence type="ECO:0000313" key="3">
    <source>
        <dbReference type="EMBL" id="KDR29035.1"/>
    </source>
</evidence>
<dbReference type="SUPFAM" id="SSF52172">
    <property type="entry name" value="CheY-like"/>
    <property type="match status" value="1"/>
</dbReference>
<dbReference type="EMBL" id="JFHD01000015">
    <property type="protein sequence ID" value="KDR29035.1"/>
    <property type="molecule type" value="Genomic_DNA"/>
</dbReference>
<dbReference type="PANTHER" id="PTHR45566:SF1">
    <property type="entry name" value="HTH-TYPE TRANSCRIPTIONAL REGULATOR YHJB-RELATED"/>
    <property type="match status" value="1"/>
</dbReference>
<dbReference type="RefSeq" id="WP_008348992.1">
    <property type="nucleotide sequence ID" value="NZ_CP084285.1"/>
</dbReference>
<protein>
    <submittedName>
        <fullName evidence="3">Response regulator</fullName>
    </submittedName>
</protein>
<sequence>MKRKSKIEIVFADDRPVVLYGLQSWFESSDRFRVSACVRNADKLLARLKTTSYDVIVLSCGMEGSPADDFAFLREMRAACPATPVVVFTDGTNAHALAETQRAGAAGLVSLREGAGEFERVCERVLSGATGIVSARIAAYRDAAVSSDAAPDYCGESMSVTQLTVRV</sequence>
<dbReference type="Pfam" id="PF00072">
    <property type="entry name" value="Response_reg"/>
    <property type="match status" value="1"/>
</dbReference>
<keyword evidence="4" id="KW-1185">Reference proteome</keyword>
<dbReference type="PROSITE" id="PS50110">
    <property type="entry name" value="RESPONSE_REGULATORY"/>
    <property type="match status" value="1"/>
</dbReference>
<organism evidence="3 4">
    <name type="scientific">Caballeronia zhejiangensis</name>
    <dbReference type="NCBI Taxonomy" id="871203"/>
    <lineage>
        <taxon>Bacteria</taxon>
        <taxon>Pseudomonadati</taxon>
        <taxon>Pseudomonadota</taxon>
        <taxon>Betaproteobacteria</taxon>
        <taxon>Burkholderiales</taxon>
        <taxon>Burkholderiaceae</taxon>
        <taxon>Caballeronia</taxon>
    </lineage>
</organism>
<dbReference type="PANTHER" id="PTHR45566">
    <property type="entry name" value="HTH-TYPE TRANSCRIPTIONAL REGULATOR YHJB-RELATED"/>
    <property type="match status" value="1"/>
</dbReference>
<comment type="caution">
    <text evidence="1">Lacks conserved residue(s) required for the propagation of feature annotation.</text>
</comment>
<dbReference type="InterPro" id="IPR001789">
    <property type="entry name" value="Sig_transdc_resp-reg_receiver"/>
</dbReference>